<dbReference type="VEuPathDB" id="AmoebaDB:NAEGRDRAFT_49880"/>
<protein>
    <submittedName>
        <fullName evidence="2">Predicted protein</fullName>
    </submittedName>
</protein>
<dbReference type="RefSeq" id="XP_002676069.1">
    <property type="nucleotide sequence ID" value="XM_002676023.1"/>
</dbReference>
<sequence length="304" mass="35004">MTIGKNNRVSEDGSFHSKPLSPSSSSSSSSTIKTSKTSKKDKQQSKARKIGKYKSLALKIKSDWEPLLHKVIESFCQDDSSLTNYGAPSCFYAQFSLFSAQDKSNNSDQIFILNRRSKSKIYAPSAEKCWFFLVRGNELDKPYECTQDKTVGHYFVQDEWIQHGTGEECKLGFVVKYQNDLYIHVVSELTFMGVIENIGKVRENTNYCNVKEYEPDEMLNLKQKPTMNELYPSLKYCNAEELTQEDVNESQLDKHIQGFIDHFWKGRQIKPSFELFKKEIKSLANSMLEKDSEKESGYETEDQD</sequence>
<gene>
    <name evidence="2" type="ORF">NAEGRDRAFT_49880</name>
</gene>
<dbReference type="GeneID" id="8862000"/>
<dbReference type="InParanoid" id="D2VIS3"/>
<dbReference type="EMBL" id="GG738874">
    <property type="protein sequence ID" value="EFC43325.1"/>
    <property type="molecule type" value="Genomic_DNA"/>
</dbReference>
<feature type="region of interest" description="Disordered" evidence="1">
    <location>
        <begin position="1"/>
        <end position="48"/>
    </location>
</feature>
<dbReference type="AlphaFoldDB" id="D2VIS3"/>
<reference evidence="2 3" key="1">
    <citation type="journal article" date="2010" name="Cell">
        <title>The genome of Naegleria gruberi illuminates early eukaryotic versatility.</title>
        <authorList>
            <person name="Fritz-Laylin L.K."/>
            <person name="Prochnik S.E."/>
            <person name="Ginger M.L."/>
            <person name="Dacks J.B."/>
            <person name="Carpenter M.L."/>
            <person name="Field M.C."/>
            <person name="Kuo A."/>
            <person name="Paredez A."/>
            <person name="Chapman J."/>
            <person name="Pham J."/>
            <person name="Shu S."/>
            <person name="Neupane R."/>
            <person name="Cipriano M."/>
            <person name="Mancuso J."/>
            <person name="Tu H."/>
            <person name="Salamov A."/>
            <person name="Lindquist E."/>
            <person name="Shapiro H."/>
            <person name="Lucas S."/>
            <person name="Grigoriev I.V."/>
            <person name="Cande W.Z."/>
            <person name="Fulton C."/>
            <person name="Rokhsar D.S."/>
            <person name="Dawson S.C."/>
        </authorList>
    </citation>
    <scope>NUCLEOTIDE SEQUENCE [LARGE SCALE GENOMIC DNA]</scope>
    <source>
        <strain evidence="2 3">NEG-M</strain>
    </source>
</reference>
<evidence type="ECO:0000313" key="3">
    <source>
        <dbReference type="Proteomes" id="UP000006671"/>
    </source>
</evidence>
<dbReference type="KEGG" id="ngr:NAEGRDRAFT_49880"/>
<accession>D2VIS3</accession>
<feature type="compositionally biased region" description="Low complexity" evidence="1">
    <location>
        <begin position="17"/>
        <end position="35"/>
    </location>
</feature>
<keyword evidence="3" id="KW-1185">Reference proteome</keyword>
<organism evidence="3">
    <name type="scientific">Naegleria gruberi</name>
    <name type="common">Amoeba</name>
    <dbReference type="NCBI Taxonomy" id="5762"/>
    <lineage>
        <taxon>Eukaryota</taxon>
        <taxon>Discoba</taxon>
        <taxon>Heterolobosea</taxon>
        <taxon>Tetramitia</taxon>
        <taxon>Eutetramitia</taxon>
        <taxon>Vahlkampfiidae</taxon>
        <taxon>Naegleria</taxon>
    </lineage>
</organism>
<dbReference type="Proteomes" id="UP000006671">
    <property type="component" value="Unassembled WGS sequence"/>
</dbReference>
<evidence type="ECO:0000313" key="2">
    <source>
        <dbReference type="EMBL" id="EFC43325.1"/>
    </source>
</evidence>
<name>D2VIS3_NAEGR</name>
<proteinExistence type="predicted"/>
<evidence type="ECO:0000256" key="1">
    <source>
        <dbReference type="SAM" id="MobiDB-lite"/>
    </source>
</evidence>